<organism evidence="1 2">
    <name type="scientific">Pseudoxanthomonas taiwanensis</name>
    <dbReference type="NCBI Taxonomy" id="176598"/>
    <lineage>
        <taxon>Bacteria</taxon>
        <taxon>Pseudomonadati</taxon>
        <taxon>Pseudomonadota</taxon>
        <taxon>Gammaproteobacteria</taxon>
        <taxon>Lysobacterales</taxon>
        <taxon>Lysobacteraceae</taxon>
        <taxon>Pseudoxanthomonas</taxon>
    </lineage>
</organism>
<comment type="caution">
    <text evidence="1">The sequence shown here is derived from an EMBL/GenBank/DDBJ whole genome shotgun (WGS) entry which is preliminary data.</text>
</comment>
<dbReference type="SUPFAM" id="SSF46785">
    <property type="entry name" value="Winged helix' DNA-binding domain"/>
    <property type="match status" value="1"/>
</dbReference>
<dbReference type="AlphaFoldDB" id="A0A921TJA5"/>
<proteinExistence type="predicted"/>
<name>A0A921TJA5_9GAMM</name>
<protein>
    <submittedName>
        <fullName evidence="1">Transcriptional regulator</fullName>
    </submittedName>
</protein>
<evidence type="ECO:0000313" key="2">
    <source>
        <dbReference type="Proteomes" id="UP000717981"/>
    </source>
</evidence>
<dbReference type="Proteomes" id="UP000717981">
    <property type="component" value="Unassembled WGS sequence"/>
</dbReference>
<keyword evidence="2" id="KW-1185">Reference proteome</keyword>
<sequence length="120" mass="13128">MDEKTLTISVEPLEDVKRRMLASLRGAADATARHTFASAELMSRTLTPARWNILEAMTGAGEIGIRELARRLGRDVKAVHTDMAALVTAGLVERTAAGKYLFPYDRVRVHFEFGAPAMAA</sequence>
<accession>A0A921TJA5</accession>
<dbReference type="RefSeq" id="WP_162123055.1">
    <property type="nucleotide sequence ID" value="NZ_PDWK01000001.1"/>
</dbReference>
<dbReference type="OrthoDB" id="9809537at2"/>
<dbReference type="Pfam" id="PF25212">
    <property type="entry name" value="HVO_A0114"/>
    <property type="match status" value="1"/>
</dbReference>
<dbReference type="InterPro" id="IPR036390">
    <property type="entry name" value="WH_DNA-bd_sf"/>
</dbReference>
<evidence type="ECO:0000313" key="1">
    <source>
        <dbReference type="EMBL" id="KAF1690928.1"/>
    </source>
</evidence>
<dbReference type="Gene3D" id="1.10.10.10">
    <property type="entry name" value="Winged helix-like DNA-binding domain superfamily/Winged helix DNA-binding domain"/>
    <property type="match status" value="1"/>
</dbReference>
<dbReference type="EMBL" id="PDWK01000001">
    <property type="protein sequence ID" value="KAF1690928.1"/>
    <property type="molecule type" value="Genomic_DNA"/>
</dbReference>
<gene>
    <name evidence="1" type="ORF">CR938_00165</name>
</gene>
<reference evidence="1" key="1">
    <citation type="submission" date="2017-10" db="EMBL/GenBank/DDBJ databases">
        <title>Whole genome sequencing of members of genus Pseudoxanthomonas.</title>
        <authorList>
            <person name="Kumar S."/>
            <person name="Bansal K."/>
            <person name="Kaur A."/>
            <person name="Patil P."/>
            <person name="Sharma S."/>
            <person name="Patil P.B."/>
        </authorList>
    </citation>
    <scope>NUCLEOTIDE SEQUENCE</scope>
    <source>
        <strain evidence="1">DSM 22914</strain>
    </source>
</reference>
<dbReference type="InterPro" id="IPR036388">
    <property type="entry name" value="WH-like_DNA-bd_sf"/>
</dbReference>